<evidence type="ECO:0000313" key="3">
    <source>
        <dbReference type="EMBL" id="SFZ97875.1"/>
    </source>
</evidence>
<dbReference type="InterPro" id="IPR023614">
    <property type="entry name" value="Porin_dom_sf"/>
</dbReference>
<sequence length="318" mass="34527">MLPSLFEAAVLSNTDITNTTLIAAHVTRMTTGGLANAYYTVDYDKNPTGDPMQQPASKLGIHGGYGFGSPHASSGNFDNMGRVALGGDTSTDGVTALAAIYANDNLKLQAWDYIAWDILNAIYLQADYTFNVSETSNVTASAQYINESDIGDAYASKVDTNLFGVKLAGNMGNLSAFAAYSQTDDNDDNYGVVSPWGGAPVFTTGMVTRHEMLPDSSVWKVGVGYKLPEYGIKASAYYAEYTVGNSGAQKILGGTASEWTTKEPGFDIQYDVASIKGLNLRFRGNFPREFTPTYKNKDGDTKYSTDWDEYRFIVNYSF</sequence>
<evidence type="ECO:0000256" key="1">
    <source>
        <dbReference type="ARBA" id="ARBA00022448"/>
    </source>
</evidence>
<dbReference type="EMBL" id="FPKX01000027">
    <property type="protein sequence ID" value="SFZ97875.1"/>
    <property type="molecule type" value="Genomic_DNA"/>
</dbReference>
<keyword evidence="2" id="KW-0732">Signal</keyword>
<protein>
    <recommendedName>
        <fullName evidence="4">Outer membrane porin</fullName>
    </recommendedName>
</protein>
<dbReference type="InterPro" id="IPR005318">
    <property type="entry name" value="OM_porin_bac"/>
</dbReference>
<reference evidence="3" key="1">
    <citation type="submission" date="2016-10" db="EMBL/GenBank/DDBJ databases">
        <authorList>
            <person name="de Groot N.N."/>
        </authorList>
    </citation>
    <scope>NUCLEOTIDE SEQUENCE</scope>
</reference>
<dbReference type="GO" id="GO:0016020">
    <property type="term" value="C:membrane"/>
    <property type="evidence" value="ECO:0007669"/>
    <property type="project" value="InterPro"/>
</dbReference>
<keyword evidence="1" id="KW-0813">Transport</keyword>
<dbReference type="AlphaFoldDB" id="A0A1W1ECV6"/>
<evidence type="ECO:0000256" key="2">
    <source>
        <dbReference type="ARBA" id="ARBA00022729"/>
    </source>
</evidence>
<organism evidence="3">
    <name type="scientific">hydrothermal vent metagenome</name>
    <dbReference type="NCBI Taxonomy" id="652676"/>
    <lineage>
        <taxon>unclassified sequences</taxon>
        <taxon>metagenomes</taxon>
        <taxon>ecological metagenomes</taxon>
    </lineage>
</organism>
<dbReference type="Gene3D" id="2.40.160.10">
    <property type="entry name" value="Porin"/>
    <property type="match status" value="1"/>
</dbReference>
<dbReference type="GO" id="GO:0015288">
    <property type="term" value="F:porin activity"/>
    <property type="evidence" value="ECO:0007669"/>
    <property type="project" value="TreeGrafter"/>
</dbReference>
<dbReference type="PANTHER" id="PTHR34596">
    <property type="entry name" value="CHITOPORIN"/>
    <property type="match status" value="1"/>
</dbReference>
<gene>
    <name evidence="3" type="ORF">MNB_SV-5-445</name>
</gene>
<evidence type="ECO:0008006" key="4">
    <source>
        <dbReference type="Google" id="ProtNLM"/>
    </source>
</evidence>
<accession>A0A1W1ECV6</accession>
<dbReference type="SUPFAM" id="SSF56935">
    <property type="entry name" value="Porins"/>
    <property type="match status" value="1"/>
</dbReference>
<dbReference type="PANTHER" id="PTHR34596:SF2">
    <property type="entry name" value="CHITOPORIN"/>
    <property type="match status" value="1"/>
</dbReference>
<name>A0A1W1ECV6_9ZZZZ</name>
<dbReference type="Pfam" id="PF03573">
    <property type="entry name" value="OprD"/>
    <property type="match status" value="1"/>
</dbReference>
<proteinExistence type="predicted"/>